<sequence length="314" mass="33590">MPSSLPPGIAPDLASLIRLQHGARGFSFQPGQPVRSLLAGRRASRIRGRGLSFEEIRAYRPGDDVRMMDWRATARTGRAQTRVFTEERDRPVLLVVELTPAMFFGTVRAVKSVVAAEAAALAAWRCLAGGDRIGAVLFGDDGVETLRPTRSRVAVMRLLSSMVRRATRLARTPPSPASSTPLNAALAQAEALAPHGTLVVVVFDLLSADAGTAAAARRIARHNDIVAIPISDPLERRLPDAPWRGIATDGGGFSVLDPAASGLGPAIASGFAQRLARLNTAGQRSEIPVLPLGTEADTAEQLRRQLGRQARRRR</sequence>
<dbReference type="Pfam" id="PF01882">
    <property type="entry name" value="DUF58"/>
    <property type="match status" value="1"/>
</dbReference>
<comment type="caution">
    <text evidence="3">The sequence shown here is derived from an EMBL/GenBank/DDBJ whole genome shotgun (WGS) entry which is preliminary data.</text>
</comment>
<feature type="domain" description="DUF58" evidence="2">
    <location>
        <begin position="55"/>
        <end position="241"/>
    </location>
</feature>
<dbReference type="InterPro" id="IPR002881">
    <property type="entry name" value="DUF58"/>
</dbReference>
<dbReference type="EMBL" id="JACTVA010000017">
    <property type="protein sequence ID" value="MBC9207452.1"/>
    <property type="molecule type" value="Genomic_DNA"/>
</dbReference>
<accession>A0ABR7RLN0</accession>
<keyword evidence="4" id="KW-1185">Reference proteome</keyword>
<evidence type="ECO:0000259" key="2">
    <source>
        <dbReference type="Pfam" id="PF01882"/>
    </source>
</evidence>
<dbReference type="Proteomes" id="UP000626026">
    <property type="component" value="Unassembled WGS sequence"/>
</dbReference>
<feature type="region of interest" description="Disordered" evidence="1">
    <location>
        <begin position="291"/>
        <end position="314"/>
    </location>
</feature>
<reference evidence="3 4" key="1">
    <citation type="journal article" date="2013" name="Int. J. Syst. Evol. Microbiol.">
        <title>Roseomonas aerophila sp. nov., isolated from air.</title>
        <authorList>
            <person name="Kim S.J."/>
            <person name="Weon H.Y."/>
            <person name="Ahn J.H."/>
            <person name="Hong S.B."/>
            <person name="Seok S.J."/>
            <person name="Whang K.S."/>
            <person name="Kwon S.W."/>
        </authorList>
    </citation>
    <scope>NUCLEOTIDE SEQUENCE [LARGE SCALE GENOMIC DNA]</scope>
    <source>
        <strain evidence="3 4">NBRC 108923</strain>
    </source>
</reference>
<name>A0ABR7RLN0_9PROT</name>
<evidence type="ECO:0000256" key="1">
    <source>
        <dbReference type="SAM" id="MobiDB-lite"/>
    </source>
</evidence>
<dbReference type="SUPFAM" id="SSF53300">
    <property type="entry name" value="vWA-like"/>
    <property type="match status" value="1"/>
</dbReference>
<gene>
    <name evidence="3" type="ORF">IBL26_11460</name>
</gene>
<dbReference type="PANTHER" id="PTHR33608">
    <property type="entry name" value="BLL2464 PROTEIN"/>
    <property type="match status" value="1"/>
</dbReference>
<organism evidence="3 4">
    <name type="scientific">Teichococcus aerophilus</name>
    <dbReference type="NCBI Taxonomy" id="1224513"/>
    <lineage>
        <taxon>Bacteria</taxon>
        <taxon>Pseudomonadati</taxon>
        <taxon>Pseudomonadota</taxon>
        <taxon>Alphaproteobacteria</taxon>
        <taxon>Acetobacterales</taxon>
        <taxon>Roseomonadaceae</taxon>
        <taxon>Roseomonas</taxon>
    </lineage>
</organism>
<dbReference type="InterPro" id="IPR036465">
    <property type="entry name" value="vWFA_dom_sf"/>
</dbReference>
<evidence type="ECO:0000313" key="3">
    <source>
        <dbReference type="EMBL" id="MBC9207452.1"/>
    </source>
</evidence>
<proteinExistence type="predicted"/>
<dbReference type="PANTHER" id="PTHR33608:SF12">
    <property type="entry name" value="DUF58 DOMAIN-CONTAINING PROTEIN"/>
    <property type="match status" value="1"/>
</dbReference>
<dbReference type="RefSeq" id="WP_187784618.1">
    <property type="nucleotide sequence ID" value="NZ_JACTVA010000017.1"/>
</dbReference>
<evidence type="ECO:0000313" key="4">
    <source>
        <dbReference type="Proteomes" id="UP000626026"/>
    </source>
</evidence>
<dbReference type="Gene3D" id="3.40.50.410">
    <property type="entry name" value="von Willebrand factor, type A domain"/>
    <property type="match status" value="1"/>
</dbReference>
<feature type="compositionally biased region" description="Basic residues" evidence="1">
    <location>
        <begin position="305"/>
        <end position="314"/>
    </location>
</feature>
<protein>
    <submittedName>
        <fullName evidence="3">DUF58 domain-containing protein</fullName>
    </submittedName>
</protein>